<accession>A0AAW2F3M8</accession>
<evidence type="ECO:0000313" key="2">
    <source>
        <dbReference type="EMBL" id="KAL0110042.1"/>
    </source>
</evidence>
<feature type="compositionally biased region" description="Low complexity" evidence="1">
    <location>
        <begin position="9"/>
        <end position="30"/>
    </location>
</feature>
<comment type="caution">
    <text evidence="2">The sequence shown here is derived from an EMBL/GenBank/DDBJ whole genome shotgun (WGS) entry which is preliminary data.</text>
</comment>
<evidence type="ECO:0000256" key="1">
    <source>
        <dbReference type="SAM" id="MobiDB-lite"/>
    </source>
</evidence>
<reference evidence="2 3" key="1">
    <citation type="submission" date="2023-03" db="EMBL/GenBank/DDBJ databases">
        <title>High recombination rates correlate with genetic variation in Cardiocondyla obscurior ants.</title>
        <authorList>
            <person name="Errbii M."/>
        </authorList>
    </citation>
    <scope>NUCLEOTIDE SEQUENCE [LARGE SCALE GENOMIC DNA]</scope>
    <source>
        <strain evidence="2">Alpha-2009</strain>
        <tissue evidence="2">Whole body</tissue>
    </source>
</reference>
<proteinExistence type="predicted"/>
<feature type="region of interest" description="Disordered" evidence="1">
    <location>
        <begin position="1"/>
        <end position="30"/>
    </location>
</feature>
<sequence length="66" mass="7507">MKPLHFVNSSTSHSNLESASESSMPLQSVQGSSVVQQFHSSRPNLRVFLEEPRNYLHLCRNHRSSL</sequence>
<dbReference type="Proteomes" id="UP001430953">
    <property type="component" value="Unassembled WGS sequence"/>
</dbReference>
<dbReference type="AlphaFoldDB" id="A0AAW2F3M8"/>
<dbReference type="EMBL" id="JADYXP020000014">
    <property type="protein sequence ID" value="KAL0110042.1"/>
    <property type="molecule type" value="Genomic_DNA"/>
</dbReference>
<organism evidence="2 3">
    <name type="scientific">Cardiocondyla obscurior</name>
    <dbReference type="NCBI Taxonomy" id="286306"/>
    <lineage>
        <taxon>Eukaryota</taxon>
        <taxon>Metazoa</taxon>
        <taxon>Ecdysozoa</taxon>
        <taxon>Arthropoda</taxon>
        <taxon>Hexapoda</taxon>
        <taxon>Insecta</taxon>
        <taxon>Pterygota</taxon>
        <taxon>Neoptera</taxon>
        <taxon>Endopterygota</taxon>
        <taxon>Hymenoptera</taxon>
        <taxon>Apocrita</taxon>
        <taxon>Aculeata</taxon>
        <taxon>Formicoidea</taxon>
        <taxon>Formicidae</taxon>
        <taxon>Myrmicinae</taxon>
        <taxon>Cardiocondyla</taxon>
    </lineage>
</organism>
<evidence type="ECO:0000313" key="3">
    <source>
        <dbReference type="Proteomes" id="UP001430953"/>
    </source>
</evidence>
<keyword evidence="3" id="KW-1185">Reference proteome</keyword>
<protein>
    <submittedName>
        <fullName evidence="2">Uncharacterized protein</fullName>
    </submittedName>
</protein>
<name>A0AAW2F3M8_9HYME</name>
<gene>
    <name evidence="2" type="ORF">PUN28_013580</name>
</gene>